<gene>
    <name evidence="1" type="ORF">DFJ67_0547</name>
</gene>
<evidence type="ECO:0000313" key="2">
    <source>
        <dbReference type="Proteomes" id="UP000256913"/>
    </source>
</evidence>
<comment type="caution">
    <text evidence="1">The sequence shown here is derived from an EMBL/GenBank/DDBJ whole genome shotgun (WGS) entry which is preliminary data.</text>
</comment>
<sequence length="72" mass="7789">MRATGRLINDLERTLLRLLLDGHTVATAAATIFVSTRTAEAMLARLRRETGAPTLYALGAIAQRLGWHDSAA</sequence>
<dbReference type="AlphaFoldDB" id="A0A3D9ZB27"/>
<protein>
    <recommendedName>
        <fullName evidence="3">Regulatory LuxR family protein</fullName>
    </recommendedName>
</protein>
<evidence type="ECO:0000313" key="1">
    <source>
        <dbReference type="EMBL" id="REF94608.1"/>
    </source>
</evidence>
<dbReference type="SUPFAM" id="SSF46894">
    <property type="entry name" value="C-terminal effector domain of the bipartite response regulators"/>
    <property type="match status" value="1"/>
</dbReference>
<dbReference type="GO" id="GO:0003677">
    <property type="term" value="F:DNA binding"/>
    <property type="evidence" value="ECO:0007669"/>
    <property type="project" value="InterPro"/>
</dbReference>
<dbReference type="EMBL" id="QUMQ01000001">
    <property type="protein sequence ID" value="REF94608.1"/>
    <property type="molecule type" value="Genomic_DNA"/>
</dbReference>
<proteinExistence type="predicted"/>
<dbReference type="Proteomes" id="UP000256913">
    <property type="component" value="Unassembled WGS sequence"/>
</dbReference>
<name>A0A3D9ZB27_9ACTN</name>
<dbReference type="InterPro" id="IPR016032">
    <property type="entry name" value="Sig_transdc_resp-reg_C-effctor"/>
</dbReference>
<dbReference type="GO" id="GO:0006355">
    <property type="term" value="P:regulation of DNA-templated transcription"/>
    <property type="evidence" value="ECO:0007669"/>
    <property type="project" value="InterPro"/>
</dbReference>
<dbReference type="InterPro" id="IPR036388">
    <property type="entry name" value="WH-like_DNA-bd_sf"/>
</dbReference>
<accession>A0A3D9ZB27</accession>
<reference evidence="1 2" key="1">
    <citation type="submission" date="2018-08" db="EMBL/GenBank/DDBJ databases">
        <title>Sequencing the genomes of 1000 actinobacteria strains.</title>
        <authorList>
            <person name="Klenk H.-P."/>
        </authorList>
    </citation>
    <scope>NUCLEOTIDE SEQUENCE [LARGE SCALE GENOMIC DNA]</scope>
    <source>
        <strain evidence="1 2">DSM 44099</strain>
    </source>
</reference>
<dbReference type="Gene3D" id="1.10.10.10">
    <property type="entry name" value="Winged helix-like DNA-binding domain superfamily/Winged helix DNA-binding domain"/>
    <property type="match status" value="1"/>
</dbReference>
<keyword evidence="2" id="KW-1185">Reference proteome</keyword>
<organism evidence="1 2">
    <name type="scientific">Asanoa ferruginea</name>
    <dbReference type="NCBI Taxonomy" id="53367"/>
    <lineage>
        <taxon>Bacteria</taxon>
        <taxon>Bacillati</taxon>
        <taxon>Actinomycetota</taxon>
        <taxon>Actinomycetes</taxon>
        <taxon>Micromonosporales</taxon>
        <taxon>Micromonosporaceae</taxon>
        <taxon>Asanoa</taxon>
    </lineage>
</organism>
<evidence type="ECO:0008006" key="3">
    <source>
        <dbReference type="Google" id="ProtNLM"/>
    </source>
</evidence>